<protein>
    <recommendedName>
        <fullName evidence="3">D-aminoacyl-tRNA deacylase</fullName>
        <ecNumber evidence="2">3.1.1.96</ecNumber>
    </recommendedName>
    <alternativeName>
        <fullName evidence="4">Gly-tRNA(Ala) deacylase</fullName>
    </alternativeName>
</protein>
<evidence type="ECO:0000256" key="1">
    <source>
        <dbReference type="ARBA" id="ARBA00009673"/>
    </source>
</evidence>
<evidence type="ECO:0000256" key="5">
    <source>
        <dbReference type="ARBA" id="ARBA00047676"/>
    </source>
</evidence>
<proteinExistence type="inferred from homology"/>
<evidence type="ECO:0000256" key="2">
    <source>
        <dbReference type="ARBA" id="ARBA00013056"/>
    </source>
</evidence>
<reference evidence="7 8" key="1">
    <citation type="journal article" date="2012" name="Eukaryot. Cell">
        <title>Draft genome sequence of Wickerhamomyces ciferrii NRRL Y-1031 F-60-10.</title>
        <authorList>
            <person name="Schneider J."/>
            <person name="Andrea H."/>
            <person name="Blom J."/>
            <person name="Jaenicke S."/>
            <person name="Ruckert C."/>
            <person name="Schorsch C."/>
            <person name="Szczepanowski R."/>
            <person name="Farwick M."/>
            <person name="Goesmann A."/>
            <person name="Puhler A."/>
            <person name="Schaffer S."/>
            <person name="Tauch A."/>
            <person name="Kohler T."/>
            <person name="Brinkrolf K."/>
        </authorList>
    </citation>
    <scope>NUCLEOTIDE SEQUENCE [LARGE SCALE GENOMIC DNA]</scope>
    <source>
        <strain evidence="8">ATCC 14091 / BCRC 22168 / CBS 111 / JCM 3599 / NBRC 0793 / NRRL Y-1031 F-60-10</strain>
    </source>
</reference>
<dbReference type="Proteomes" id="UP000009328">
    <property type="component" value="Unassembled WGS sequence"/>
</dbReference>
<dbReference type="PANTHER" id="PTHR10472">
    <property type="entry name" value="D-TYROSYL-TRNA TYR DEACYLASE"/>
    <property type="match status" value="1"/>
</dbReference>
<comment type="catalytic activity">
    <reaction evidence="6">
        <text>a D-aminoacyl-tRNA + H2O = a tRNA + a D-alpha-amino acid + H(+)</text>
        <dbReference type="Rhea" id="RHEA:13953"/>
        <dbReference type="Rhea" id="RHEA-COMP:10123"/>
        <dbReference type="Rhea" id="RHEA-COMP:10124"/>
        <dbReference type="ChEBI" id="CHEBI:15377"/>
        <dbReference type="ChEBI" id="CHEBI:15378"/>
        <dbReference type="ChEBI" id="CHEBI:59871"/>
        <dbReference type="ChEBI" id="CHEBI:78442"/>
        <dbReference type="ChEBI" id="CHEBI:79333"/>
        <dbReference type="EC" id="3.1.1.96"/>
    </reaction>
</comment>
<evidence type="ECO:0000313" key="7">
    <source>
        <dbReference type="EMBL" id="CCH45696.1"/>
    </source>
</evidence>
<organism evidence="7 8">
    <name type="scientific">Wickerhamomyces ciferrii (strain ATCC 14091 / BCRC 22168 / CBS 111 / JCM 3599 / NBRC 0793 / NRRL Y-1031 F-60-10)</name>
    <name type="common">Yeast</name>
    <name type="synonym">Pichia ciferrii</name>
    <dbReference type="NCBI Taxonomy" id="1206466"/>
    <lineage>
        <taxon>Eukaryota</taxon>
        <taxon>Fungi</taxon>
        <taxon>Dikarya</taxon>
        <taxon>Ascomycota</taxon>
        <taxon>Saccharomycotina</taxon>
        <taxon>Saccharomycetes</taxon>
        <taxon>Phaffomycetales</taxon>
        <taxon>Wickerhamomycetaceae</taxon>
        <taxon>Wickerhamomyces</taxon>
    </lineage>
</organism>
<dbReference type="GO" id="GO:0005737">
    <property type="term" value="C:cytoplasm"/>
    <property type="evidence" value="ECO:0007669"/>
    <property type="project" value="InterPro"/>
</dbReference>
<sequence length="70" mass="7540">MARTSKGSKPDFHQAAKGADAKVLYDLFLLKLRAVMGEDNVKDGVFGAMMDVALVNEGPVTLTLDTDNLK</sequence>
<gene>
    <name evidence="7" type="ORF">BN7_5281</name>
</gene>
<dbReference type="Gene3D" id="3.50.80.10">
    <property type="entry name" value="D-tyrosyl-tRNA(Tyr) deacylase"/>
    <property type="match status" value="1"/>
</dbReference>
<accession>K0KRB7</accession>
<comment type="caution">
    <text evidence="7">The sequence shown here is derived from an EMBL/GenBank/DDBJ whole genome shotgun (WGS) entry which is preliminary data.</text>
</comment>
<name>K0KRB7_WICCF</name>
<dbReference type="STRING" id="1206466.K0KRB7"/>
<dbReference type="PANTHER" id="PTHR10472:SF5">
    <property type="entry name" value="D-AMINOACYL-TRNA DEACYLASE 1"/>
    <property type="match status" value="1"/>
</dbReference>
<dbReference type="SUPFAM" id="SSF69500">
    <property type="entry name" value="DTD-like"/>
    <property type="match status" value="1"/>
</dbReference>
<dbReference type="InParanoid" id="K0KRB7"/>
<dbReference type="Pfam" id="PF02580">
    <property type="entry name" value="Tyr_Deacylase"/>
    <property type="match status" value="1"/>
</dbReference>
<keyword evidence="8" id="KW-1185">Reference proteome</keyword>
<dbReference type="eggNOG" id="KOG3323">
    <property type="taxonomic scope" value="Eukaryota"/>
</dbReference>
<comment type="catalytic activity">
    <reaction evidence="5">
        <text>glycyl-tRNA(Ala) + H2O = tRNA(Ala) + glycine + H(+)</text>
        <dbReference type="Rhea" id="RHEA:53744"/>
        <dbReference type="Rhea" id="RHEA-COMP:9657"/>
        <dbReference type="Rhea" id="RHEA-COMP:13640"/>
        <dbReference type="ChEBI" id="CHEBI:15377"/>
        <dbReference type="ChEBI" id="CHEBI:15378"/>
        <dbReference type="ChEBI" id="CHEBI:57305"/>
        <dbReference type="ChEBI" id="CHEBI:78442"/>
        <dbReference type="ChEBI" id="CHEBI:78522"/>
        <dbReference type="EC" id="3.1.1.96"/>
    </reaction>
</comment>
<evidence type="ECO:0000256" key="4">
    <source>
        <dbReference type="ARBA" id="ARBA00032747"/>
    </source>
</evidence>
<dbReference type="InterPro" id="IPR003732">
    <property type="entry name" value="Daa-tRNA_deacyls_DTD"/>
</dbReference>
<evidence type="ECO:0000256" key="6">
    <source>
        <dbReference type="ARBA" id="ARBA00048018"/>
    </source>
</evidence>
<comment type="similarity">
    <text evidence="1">Belongs to the DTD family.</text>
</comment>
<dbReference type="HOGENOM" id="CLU_2759742_0_0_1"/>
<evidence type="ECO:0000313" key="8">
    <source>
        <dbReference type="Proteomes" id="UP000009328"/>
    </source>
</evidence>
<dbReference type="InterPro" id="IPR023509">
    <property type="entry name" value="DTD-like_sf"/>
</dbReference>
<dbReference type="GO" id="GO:0051500">
    <property type="term" value="F:D-tyrosyl-tRNA(Tyr) deacylase activity"/>
    <property type="evidence" value="ECO:0007669"/>
    <property type="project" value="TreeGrafter"/>
</dbReference>
<dbReference type="EC" id="3.1.1.96" evidence="2"/>
<dbReference type="EMBL" id="CAIF01000207">
    <property type="protein sequence ID" value="CCH45696.1"/>
    <property type="molecule type" value="Genomic_DNA"/>
</dbReference>
<evidence type="ECO:0000256" key="3">
    <source>
        <dbReference type="ARBA" id="ARBA00020007"/>
    </source>
</evidence>
<dbReference type="AlphaFoldDB" id="K0KRB7"/>